<sequence>MELKIKITNTKEKLTKQCKYKLKQFCYKPLL</sequence>
<organism evidence="1 2">
    <name type="scientific">Flavobacterium phage vB_FspS_hemulen6-1</name>
    <dbReference type="NCBI Taxonomy" id="2686247"/>
    <lineage>
        <taxon>Viruses</taxon>
        <taxon>Duplodnaviria</taxon>
        <taxon>Heunggongvirae</taxon>
        <taxon>Uroviricota</taxon>
        <taxon>Caudoviricetes</taxon>
        <taxon>Lillamyvirus</taxon>
        <taxon>Lillamyvirus hemulen</taxon>
    </lineage>
</organism>
<keyword evidence="2" id="KW-1185">Reference proteome</keyword>
<proteinExistence type="predicted"/>
<dbReference type="EMBL" id="MN812208">
    <property type="protein sequence ID" value="QHB38770.1"/>
    <property type="molecule type" value="Genomic_DNA"/>
</dbReference>
<dbReference type="Proteomes" id="UP000463964">
    <property type="component" value="Segment"/>
</dbReference>
<name>A0A6B9LAC3_9CAUD</name>
<gene>
    <name evidence="1" type="ORF">hemulen61_gp009</name>
</gene>
<protein>
    <submittedName>
        <fullName evidence="1">Uncharacterized protein</fullName>
    </submittedName>
</protein>
<evidence type="ECO:0000313" key="2">
    <source>
        <dbReference type="Proteomes" id="UP000463964"/>
    </source>
</evidence>
<reference evidence="1 2" key="1">
    <citation type="journal article" date="2020" name="Viruses">
        <title>Diversity and Host Interactions Among Virulent and Temperate Baltic Sea Flavobacterium Phages.</title>
        <authorList>
            <person name="Nilsson E."/>
            <person name="Bayfield O.W."/>
            <person name="Lundin D."/>
            <person name="Antson A.A."/>
            <person name="Holmfeldt K."/>
        </authorList>
    </citation>
    <scope>NUCLEOTIDE SEQUENCE [LARGE SCALE GENOMIC DNA]</scope>
</reference>
<accession>A0A6B9LAC3</accession>
<evidence type="ECO:0000313" key="1">
    <source>
        <dbReference type="EMBL" id="QHB38770.1"/>
    </source>
</evidence>